<comment type="caution">
    <text evidence="14">Lacks conserved residue(s) required for the propagation of feature annotation.</text>
</comment>
<feature type="disulfide bond" evidence="14">
    <location>
        <begin position="912"/>
        <end position="929"/>
    </location>
</feature>
<feature type="domain" description="Laminin EGF-like" evidence="19">
    <location>
        <begin position="959"/>
        <end position="1005"/>
    </location>
</feature>
<dbReference type="GO" id="GO:0005576">
    <property type="term" value="C:extracellular region"/>
    <property type="evidence" value="ECO:0007669"/>
    <property type="project" value="UniProtKB-ARBA"/>
</dbReference>
<reference evidence="22" key="4">
    <citation type="submission" date="2025-09" db="UniProtKB">
        <authorList>
            <consortium name="Ensembl"/>
        </authorList>
    </citation>
    <scope>IDENTIFICATION</scope>
</reference>
<dbReference type="SMART" id="SM00181">
    <property type="entry name" value="EGF"/>
    <property type="match status" value="10"/>
</dbReference>
<keyword evidence="12 14" id="KW-0424">Laminin EGF-like domain</keyword>
<dbReference type="Bgee" id="ENSELUG00000019009">
    <property type="expression patterns" value="Expressed in embryo and 8 other cell types or tissues"/>
</dbReference>
<dbReference type="Ensembl" id="ENSELUT00000047525.2">
    <property type="protein sequence ID" value="ENSELUP00000067232.2"/>
    <property type="gene ID" value="ENSELUG00000019009.3"/>
</dbReference>
<keyword evidence="4" id="KW-0272">Extracellular matrix</keyword>
<evidence type="ECO:0000256" key="16">
    <source>
        <dbReference type="SAM" id="MobiDB-lite"/>
    </source>
</evidence>
<feature type="disulfide bond" evidence="14">
    <location>
        <begin position="910"/>
        <end position="922"/>
    </location>
</feature>
<dbReference type="SMART" id="SM00180">
    <property type="entry name" value="EGF_Lam"/>
    <property type="match status" value="16"/>
</dbReference>
<evidence type="ECO:0000256" key="17">
    <source>
        <dbReference type="SAM" id="SignalP"/>
    </source>
</evidence>
<dbReference type="InterPro" id="IPR010307">
    <property type="entry name" value="Laminin_dom_II"/>
</dbReference>
<dbReference type="Proteomes" id="UP000265140">
    <property type="component" value="Chromosome 21"/>
</dbReference>
<feature type="disulfide bond" evidence="14">
    <location>
        <begin position="1024"/>
        <end position="1033"/>
    </location>
</feature>
<keyword evidence="11" id="KW-0325">Glycoprotein</keyword>
<evidence type="ECO:0000256" key="10">
    <source>
        <dbReference type="ARBA" id="ARBA00023157"/>
    </source>
</evidence>
<feature type="domain" description="Laminin EGF-like" evidence="19">
    <location>
        <begin position="465"/>
        <end position="512"/>
    </location>
</feature>
<feature type="domain" description="Laminin G" evidence="18">
    <location>
        <begin position="2912"/>
        <end position="3090"/>
    </location>
</feature>
<reference evidence="22" key="3">
    <citation type="submission" date="2025-08" db="UniProtKB">
        <authorList>
            <consortium name="Ensembl"/>
        </authorList>
    </citation>
    <scope>IDENTIFICATION</scope>
</reference>
<evidence type="ECO:0000256" key="3">
    <source>
        <dbReference type="ARBA" id="ARBA00022525"/>
    </source>
</evidence>
<evidence type="ECO:0000313" key="22">
    <source>
        <dbReference type="Ensembl" id="ENSELUP00000067232.2"/>
    </source>
</evidence>
<dbReference type="Pfam" id="PF00052">
    <property type="entry name" value="Laminin_B"/>
    <property type="match status" value="2"/>
</dbReference>
<feature type="domain" description="Laminin N-terminal" evidence="21">
    <location>
        <begin position="29"/>
        <end position="280"/>
    </location>
</feature>
<dbReference type="FunFam" id="2.10.25.10:FF:000189">
    <property type="entry name" value="Laminin subunit alpha 2"/>
    <property type="match status" value="1"/>
</dbReference>
<feature type="domain" description="Laminin EGF-like" evidence="19">
    <location>
        <begin position="857"/>
        <end position="909"/>
    </location>
</feature>
<dbReference type="PROSITE" id="PS50027">
    <property type="entry name" value="EGF_LAM_2"/>
    <property type="match status" value="9"/>
</dbReference>
<dbReference type="FunFam" id="2.60.120.260:FF:000017">
    <property type="entry name" value="Laminin subunit alpha 2"/>
    <property type="match status" value="1"/>
</dbReference>
<evidence type="ECO:0000256" key="11">
    <source>
        <dbReference type="ARBA" id="ARBA00023180"/>
    </source>
</evidence>
<evidence type="ECO:0000256" key="4">
    <source>
        <dbReference type="ARBA" id="ARBA00022530"/>
    </source>
</evidence>
<feature type="signal peptide" evidence="17">
    <location>
        <begin position="1"/>
        <end position="28"/>
    </location>
</feature>
<dbReference type="Pfam" id="PF00054">
    <property type="entry name" value="Laminin_G_1"/>
    <property type="match status" value="4"/>
</dbReference>
<dbReference type="GO" id="GO:0045995">
    <property type="term" value="P:regulation of embryonic development"/>
    <property type="evidence" value="ECO:0007669"/>
    <property type="project" value="InterPro"/>
</dbReference>
<organism evidence="22 23">
    <name type="scientific">Esox lucius</name>
    <name type="common">Northern pike</name>
    <dbReference type="NCBI Taxonomy" id="8010"/>
    <lineage>
        <taxon>Eukaryota</taxon>
        <taxon>Metazoa</taxon>
        <taxon>Chordata</taxon>
        <taxon>Craniata</taxon>
        <taxon>Vertebrata</taxon>
        <taxon>Euteleostomi</taxon>
        <taxon>Actinopterygii</taxon>
        <taxon>Neopterygii</taxon>
        <taxon>Teleostei</taxon>
        <taxon>Protacanthopterygii</taxon>
        <taxon>Esociformes</taxon>
        <taxon>Esocidae</taxon>
        <taxon>Esox</taxon>
    </lineage>
</organism>
<keyword evidence="9 15" id="KW-0175">Coiled coil</keyword>
<accession>A0A6Q2YP61</accession>
<dbReference type="FunFam" id="2.10.25.10:FF:000094">
    <property type="entry name" value="Laminin subunit alpha-2"/>
    <property type="match status" value="1"/>
</dbReference>
<feature type="domain" description="Laminin EGF-like" evidence="19">
    <location>
        <begin position="1052"/>
        <end position="1097"/>
    </location>
</feature>
<dbReference type="InterPro" id="IPR056863">
    <property type="entry name" value="LMN_ATRN_NET-like_EGF"/>
</dbReference>
<dbReference type="GO" id="GO:0005201">
    <property type="term" value="F:extracellular matrix structural constituent"/>
    <property type="evidence" value="ECO:0007669"/>
    <property type="project" value="TreeGrafter"/>
</dbReference>
<dbReference type="SUPFAM" id="SSF49899">
    <property type="entry name" value="Concanavalin A-like lectins/glucanases"/>
    <property type="match status" value="5"/>
</dbReference>
<feature type="domain" description="Laminin G" evidence="18">
    <location>
        <begin position="2737"/>
        <end position="2907"/>
    </location>
</feature>
<feature type="disulfide bond" evidence="14">
    <location>
        <begin position="1429"/>
        <end position="1438"/>
    </location>
</feature>
<dbReference type="PROSITE" id="PS51115">
    <property type="entry name" value="LAMININ_IVA"/>
    <property type="match status" value="2"/>
</dbReference>
<dbReference type="CTD" id="284217"/>
<feature type="domain" description="Laminin EGF-like" evidence="19">
    <location>
        <begin position="910"/>
        <end position="958"/>
    </location>
</feature>
<dbReference type="PRINTS" id="PR00011">
    <property type="entry name" value="EGFLAMININ"/>
</dbReference>
<dbReference type="GO" id="GO:0007155">
    <property type="term" value="P:cell adhesion"/>
    <property type="evidence" value="ECO:0007669"/>
    <property type="project" value="UniProtKB-KW"/>
</dbReference>
<dbReference type="GO" id="GO:0043010">
    <property type="term" value="P:camera-type eye development"/>
    <property type="evidence" value="ECO:0007669"/>
    <property type="project" value="TreeGrafter"/>
</dbReference>
<dbReference type="FunFam" id="2.170.300.10:FF:000026">
    <property type="entry name" value="laminin subunit alpha-2 isoform X2"/>
    <property type="match status" value="1"/>
</dbReference>
<dbReference type="InterPro" id="IPR000742">
    <property type="entry name" value="EGF"/>
</dbReference>
<evidence type="ECO:0000259" key="19">
    <source>
        <dbReference type="PROSITE" id="PS50027"/>
    </source>
</evidence>
<dbReference type="InterPro" id="IPR013320">
    <property type="entry name" value="ConA-like_dom_sf"/>
</dbReference>
<dbReference type="Gene3D" id="2.60.120.200">
    <property type="match status" value="5"/>
</dbReference>
<feature type="coiled-coil region" evidence="15">
    <location>
        <begin position="1722"/>
        <end position="1819"/>
    </location>
</feature>
<keyword evidence="6" id="KW-0677">Repeat</keyword>
<dbReference type="GO" id="GO:0009888">
    <property type="term" value="P:tissue development"/>
    <property type="evidence" value="ECO:0007669"/>
    <property type="project" value="TreeGrafter"/>
</dbReference>
<dbReference type="PROSITE" id="PS50025">
    <property type="entry name" value="LAM_G_DOMAIN"/>
    <property type="match status" value="5"/>
</dbReference>
<dbReference type="FunFam" id="2.10.25.10:FF:000188">
    <property type="entry name" value="Laminin subunit gamma 2"/>
    <property type="match status" value="1"/>
</dbReference>
<feature type="coiled-coil region" evidence="15">
    <location>
        <begin position="2103"/>
        <end position="2130"/>
    </location>
</feature>
<dbReference type="GO" id="GO:0048514">
    <property type="term" value="P:blood vessel morphogenesis"/>
    <property type="evidence" value="ECO:0007669"/>
    <property type="project" value="TreeGrafter"/>
</dbReference>
<evidence type="ECO:0000313" key="23">
    <source>
        <dbReference type="Proteomes" id="UP000265140"/>
    </source>
</evidence>
<evidence type="ECO:0000256" key="6">
    <source>
        <dbReference type="ARBA" id="ARBA00022737"/>
    </source>
</evidence>
<proteinExistence type="predicted"/>
<evidence type="ECO:0000256" key="14">
    <source>
        <dbReference type="PROSITE-ProRule" id="PRU00460"/>
    </source>
</evidence>
<dbReference type="Pfam" id="PF06009">
    <property type="entry name" value="Laminin_II"/>
    <property type="match status" value="1"/>
</dbReference>
<dbReference type="CDD" id="cd00055">
    <property type="entry name" value="EGF_Lam"/>
    <property type="match status" value="14"/>
</dbReference>
<dbReference type="Pfam" id="PF06008">
    <property type="entry name" value="Laminin_I"/>
    <property type="match status" value="1"/>
</dbReference>
<dbReference type="InterPro" id="IPR000034">
    <property type="entry name" value="Laminin_IV"/>
</dbReference>
<dbReference type="PROSITE" id="PS00022">
    <property type="entry name" value="EGF_1"/>
    <property type="match status" value="1"/>
</dbReference>
<reference evidence="22" key="2">
    <citation type="submission" date="2020-02" db="EMBL/GenBank/DDBJ databases">
        <title>Esox lucius (northern pike) genome, fEsoLuc1, primary haplotype.</title>
        <authorList>
            <person name="Myers G."/>
            <person name="Karagic N."/>
            <person name="Meyer A."/>
            <person name="Pippel M."/>
            <person name="Reichard M."/>
            <person name="Winkler S."/>
            <person name="Tracey A."/>
            <person name="Sims Y."/>
            <person name="Howe K."/>
            <person name="Rhie A."/>
            <person name="Formenti G."/>
            <person name="Durbin R."/>
            <person name="Fedrigo O."/>
            <person name="Jarvis E.D."/>
        </authorList>
    </citation>
    <scope>NUCLEOTIDE SEQUENCE [LARGE SCALE GENOMIC DNA]</scope>
</reference>
<feature type="domain" description="Laminin IV type A" evidence="20">
    <location>
        <begin position="1181"/>
        <end position="1368"/>
    </location>
</feature>
<evidence type="ECO:0000256" key="7">
    <source>
        <dbReference type="ARBA" id="ARBA00022869"/>
    </source>
</evidence>
<dbReference type="GO" id="GO:0007411">
    <property type="term" value="P:axon guidance"/>
    <property type="evidence" value="ECO:0007669"/>
    <property type="project" value="TreeGrafter"/>
</dbReference>
<dbReference type="FunFam" id="2.10.25.10:FF:000106">
    <property type="entry name" value="Heparan sulfate proteoglycan 2"/>
    <property type="match status" value="1"/>
</dbReference>
<feature type="coiled-coil region" evidence="15">
    <location>
        <begin position="2030"/>
        <end position="2060"/>
    </location>
</feature>
<feature type="domain" description="Laminin EGF-like" evidence="19">
    <location>
        <begin position="1006"/>
        <end position="1051"/>
    </location>
</feature>
<feature type="disulfide bond" evidence="14">
    <location>
        <begin position="959"/>
        <end position="971"/>
    </location>
</feature>
<feature type="chain" id="PRO_5044325649" evidence="17">
    <location>
        <begin position="29"/>
        <end position="3095"/>
    </location>
</feature>
<keyword evidence="8" id="KW-0130">Cell adhesion</keyword>
<dbReference type="PROSITE" id="PS01248">
    <property type="entry name" value="EGF_LAM_1"/>
    <property type="match status" value="6"/>
</dbReference>
<comment type="subcellular location">
    <subcellularLocation>
        <location evidence="2">Secreted</location>
        <location evidence="2">Extracellular space</location>
        <location evidence="2">Extracellular matrix</location>
        <location evidence="2">Basement membrane</location>
    </subcellularLocation>
</comment>
<dbReference type="InterPro" id="IPR009254">
    <property type="entry name" value="Laminin_aI"/>
</dbReference>
<dbReference type="FunFam" id="2.10.25.10:FF:000051">
    <property type="entry name" value="Laminin subunit alpha 4"/>
    <property type="match status" value="1"/>
</dbReference>
<dbReference type="InterPro" id="IPR002049">
    <property type="entry name" value="LE_dom"/>
</dbReference>
<dbReference type="InterPro" id="IPR001791">
    <property type="entry name" value="Laminin_G"/>
</dbReference>
<dbReference type="GeneID" id="105025738"/>
<feature type="domain" description="Laminin G" evidence="18">
    <location>
        <begin position="2315"/>
        <end position="2491"/>
    </location>
</feature>
<evidence type="ECO:0000256" key="8">
    <source>
        <dbReference type="ARBA" id="ARBA00022889"/>
    </source>
</evidence>
<keyword evidence="23" id="KW-1185">Reference proteome</keyword>
<evidence type="ECO:0000256" key="9">
    <source>
        <dbReference type="ARBA" id="ARBA00023054"/>
    </source>
</evidence>
<dbReference type="SMART" id="SM00282">
    <property type="entry name" value="LamG"/>
    <property type="match status" value="5"/>
</dbReference>
<dbReference type="PROSITE" id="PS51117">
    <property type="entry name" value="LAMININ_NTER"/>
    <property type="match status" value="1"/>
</dbReference>
<dbReference type="Gene3D" id="2.10.25.10">
    <property type="entry name" value="Laminin"/>
    <property type="match status" value="13"/>
</dbReference>
<dbReference type="SUPFAM" id="SSF57196">
    <property type="entry name" value="EGF/Laminin"/>
    <property type="match status" value="13"/>
</dbReference>
<evidence type="ECO:0000259" key="18">
    <source>
        <dbReference type="PROSITE" id="PS50025"/>
    </source>
</evidence>
<feature type="domain" description="Laminin EGF-like" evidence="19">
    <location>
        <begin position="1410"/>
        <end position="1458"/>
    </location>
</feature>
<keyword evidence="5 17" id="KW-0732">Signal</keyword>
<dbReference type="GO" id="GO:0030334">
    <property type="term" value="P:regulation of cell migration"/>
    <property type="evidence" value="ECO:0007669"/>
    <property type="project" value="InterPro"/>
</dbReference>
<dbReference type="FunFam" id="2.10.25.10:FF:000069">
    <property type="entry name" value="Laminin subunit alpha 1"/>
    <property type="match status" value="1"/>
</dbReference>
<reference evidence="23" key="1">
    <citation type="journal article" date="2014" name="PLoS ONE">
        <title>The genome and linkage map of the northern pike (Esox lucius): conserved synteny revealed between the salmonid sister group and the Neoteleostei.</title>
        <authorList>
            <person name="Rondeau E.B."/>
            <person name="Minkley D.R."/>
            <person name="Leong J.S."/>
            <person name="Messmer A.M."/>
            <person name="Jantzen J.R."/>
            <person name="von Schalburg K.R."/>
            <person name="Lemon C."/>
            <person name="Bird N.H."/>
            <person name="Koop B.F."/>
        </authorList>
    </citation>
    <scope>NUCLEOTIDE SEQUENCE</scope>
</reference>
<dbReference type="SMART" id="SM00136">
    <property type="entry name" value="LamNT"/>
    <property type="match status" value="1"/>
</dbReference>
<dbReference type="CDD" id="cd00110">
    <property type="entry name" value="LamG"/>
    <property type="match status" value="5"/>
</dbReference>
<feature type="disulfide bond" evidence="13">
    <location>
        <begin position="2652"/>
        <end position="2679"/>
    </location>
</feature>
<dbReference type="SMART" id="SM00281">
    <property type="entry name" value="LamB"/>
    <property type="match status" value="2"/>
</dbReference>
<keyword evidence="3" id="KW-0964">Secreted</keyword>
<feature type="disulfide bond" evidence="14">
    <location>
        <begin position="881"/>
        <end position="890"/>
    </location>
</feature>
<dbReference type="FunFam" id="2.10.25.10:FF:000033">
    <property type="entry name" value="Laminin subunit alpha 2"/>
    <property type="match status" value="2"/>
</dbReference>
<dbReference type="Gene3D" id="2.60.120.260">
    <property type="entry name" value="Galactose-binding domain-like"/>
    <property type="match status" value="1"/>
</dbReference>
<evidence type="ECO:0000256" key="2">
    <source>
        <dbReference type="ARBA" id="ARBA00004302"/>
    </source>
</evidence>
<evidence type="ECO:0000256" key="13">
    <source>
        <dbReference type="PROSITE-ProRule" id="PRU00122"/>
    </source>
</evidence>
<name>A0A6Q2YP61_ESOLU</name>
<dbReference type="FunFam" id="2.10.25.10:FF:000242">
    <property type="entry name" value="Laminin subunit alpha 1"/>
    <property type="match status" value="1"/>
</dbReference>
<dbReference type="Pfam" id="PF24973">
    <property type="entry name" value="EGF_LMN_ATRN"/>
    <property type="match status" value="3"/>
</dbReference>
<dbReference type="Pfam" id="PF02210">
    <property type="entry name" value="Laminin_G_2"/>
    <property type="match status" value="1"/>
</dbReference>
<evidence type="ECO:0000256" key="15">
    <source>
        <dbReference type="SAM" id="Coils"/>
    </source>
</evidence>
<feature type="domain" description="Laminin G" evidence="18">
    <location>
        <begin position="2128"/>
        <end position="2307"/>
    </location>
</feature>
<dbReference type="GO" id="GO:0043256">
    <property type="term" value="C:laminin complex"/>
    <property type="evidence" value="ECO:0007669"/>
    <property type="project" value="UniProtKB-ARBA"/>
</dbReference>
<feature type="domain" description="Laminin G" evidence="18">
    <location>
        <begin position="2496"/>
        <end position="2679"/>
    </location>
</feature>
<feature type="disulfide bond" evidence="14">
    <location>
        <begin position="1098"/>
        <end position="1110"/>
    </location>
</feature>
<feature type="disulfide bond" evidence="14">
    <location>
        <begin position="1052"/>
        <end position="1064"/>
    </location>
</feature>
<feature type="disulfide bond" evidence="14">
    <location>
        <begin position="483"/>
        <end position="492"/>
    </location>
</feature>
<feature type="disulfide bond" evidence="14">
    <location>
        <begin position="931"/>
        <end position="940"/>
    </location>
</feature>
<feature type="disulfide bond" evidence="14">
    <location>
        <begin position="1054"/>
        <end position="1071"/>
    </location>
</feature>
<dbReference type="GeneTree" id="ENSGT00940000157124"/>
<sequence>MRSRRPHVLRMMRLFCAIVLLWASSAECQQRGLFPAILNLASSAEITTNATCGETEPEMYCKLVEHVPGRRLRNSQCRTCNAQSPNPKEQHPITNTIDGTNGWWQSPSIKNGRQFHWVTLTLDLRQVFQVAYIIIKAANSPRPGNWVLERSVDGVEYMPWQYYAISDTECLTRYNITPRLGPPTYKRDDEVICTSYYSRLVPLEHGEIHTSLINGRPSADQLTPELLEFTSARYIRLRLQRIRTLNADLMTLSYRDPKEVDPIVTRRYYYSIKDISVGGMCICYGHAQNCPFDPVSKMSQCVCEHNTCGESCNECCPGYHQEPWQPGTLAHSNTCEKCNCHNKTVECYFNQTVANRKMSMNVHGRFQGGGVCLNCTQNTAGVNCETCADGFFRPHKVSPYTENPCVECGCDMRGSSNPACIRDDHHAKPEKGLNPGQCLCKEGFAGERCDSCAFGYRDFPLCSRCDCSLEGSLNTDPCTECVCKDNVMGANCDLCKQGFFSLEASNLEGCTECFCFGVSGVCESSAWSMSQTVFSNGWLLPTESPSIYTAPVTDEDSNLIVPNITTIQADRFVSVWAAPGPFLGNRLTSYGGFLNYSVAYDVSVENVDKSLPSQFDLIIEGNGRTLRQSTPRHLFLTPLREQLVAVRLLPEGFVDLHTGHRADRDQLMTVLADVARLRVRGHLNASAEGALRLSAVSLDVADINAASPIQALNVEQCECPWGYSGTSCEQCMSGFYRVGGILFGGNCLQCECNDHATECDTNGVCLDCTHNTTGPHCDQCLHGYYGDTSEGTPEDCQRCACPLTVATNNFSPTCLLEGPGQVTCDQCQQGYAGTKCDKCANGYYGNPTLEGQQCAVCDCNGNVDPEEPGHCDGNSGVCLKCHRNTSGDHCERCQDGYYGDAVTAKSCRACGCHGNGSYSSLCDLTTGECSCKANVVGEKCNLCQVGFHGLLSGQGCRECNCSQSGSVSMACDEEGQCHCIPGVAGLKCDHCDHGFFNYQDSGCTQCECSHTHGNCNSTTGECICPPHTRGERCEHCEQGHWGHQAVAGCKSCDCSDVGSSATHCNVTDGQCQCHLGYAGQKCDRCAMGYTGYPECTPCNCNIMGTRVEFCDEELDVCSCENPGTCMCKDNVGGSGCHECKAGTFGLSGPNPAGCSPCYCSGVSSDCEELSGMVRVPISLGSDPELLSVVSQSDLRGSVEGVYYLAPDMMLDTRDIKTRTLAGPYYWRLPKHYQGNRLLSYGGKLSYVVEFYALDGAGLSNYEPQVMMRGGHLGKQVIYMDMPAPNHRVRTQQHIPLTEHKWKYFNSVSEQAVSHSDFMAVLSNIEYITIKAFYGTGLQQSRISNITMDTAIEADEGREGMVVAGLIETCECPAGYAGLSCQECVPGYYRQAASELSGRGKRPPMAPCVPCHCNQHSQACDPDTGECLGCQHHTAGWHCGLCAPGYYGNVTGSVGDCSLCACPLKENSFSPTCTLEGVAGDFRCTACEPGYEGRYCERCSVGYYGNPSSPGGRCQVCQCSSVGSLHSVCESLTGRCECKPRVRGFLCDECEARHVLEHDQCVSCDDKCTGVLLDDLDVLESSFLSFNLTGVILSPYSTLVSLENDTLEVKTMMSGKKSPAYHLSRTEEDVRNLTQDIDRLVREAIALLANGDEVVLSTNNSITQGTKLLKYINKLQTTIQALAKDVGCLNRTEDTEVGGGNGSWLLAQLTDTLETMRAVDLAQSNATSELSSAEALLQRVQKNLRDPQGALESQTLNISARLSQHQKQLEDARALLNGAQQRINQTQSLLGKVHTNLAEYQGLKQNVSRLNQTVEGQMEETQYILADSVNLAEDMSNITFQLERARDNLEQWNPVLRKHVDTLVMELRKKDALELVYRAEDYAQELNNKAQALNSSLSEVRNGSLNSSSAAHANHSIRADVLAAMETADQANLTATIALNMTLHPEVSLTDLGSGAVQRSAGLLAESLALKNSSEGLLVNISDVTCRTALLKDNLHNSSGLLLQPAQLLQNLPNGTREQVLEAKRQVVMANTSLQRALQHLEELRVRLEESSTAVAQANTSVSNTNQLVSDSHTTTSMAESALTEAESRTERLYERLKPLKTLGENLSRNLSEIKEMINQARKQAASIKVAVLADSDCVRAYKPEVTSSNFNTLTMTVKTSQPDNLLFYMGSSSSVDFMALEMRHGKVAFLWDVGSGHAKLEYPNVQMNNNKWHRINATRFGRHGSLSVHQLESEPLPAVTASSPGSATLMDINKSTLVFVGGLGGQIKKSAAVKTAQFRGCMGEASLNEKNIGLWNYAEREGRCRGCFMSPQAEETSFHFDGSGYSVVEKPLRSTSTSIVMLFKTLSPNGLLLYLASNGTRDFLSIELVEGQVHLTFELGSGPLTLTSNKVYNTGSWYKITLQRNKRKAYMAVMAADNSSEKEIMEAESPGTASDLNRSDLDPIYIGGLPMSRPIRRRVVARSYVGCIKNMEIARSNFDLLQDSYGVKKGCVLKPIRSMSVLKEGYVELPSITLDPQGELLASFSSRNDTGIILTGFSRAGLRVRREARQPFMAVMLVSGRLEVHINMVEGGSVHKVVVKSRTGSFGDGQEHSVILQRNRKIMTVLVDEDHQETVRLSSDKASLTLASLYVGGLPPGEGNGLLRTTSSFYGCIRNLALDAKLLDLSAAVRYHSVDMDSCMLEERPKRVLLTDDTDLEAEPTLDPALPPPPPPTQLSALSRGTLTCASEDNTSSIPGAHQFGITRHSHMGLSINPSTVRRSFSLELSMRTFARSGLVYYMANANQMDYATLQLLGGRLFFTCDKGSGPATATFPVPVNDGLWHTVKTDFSKKSVAISVDGQASAPVLVKGNTLDVEKKLYLGGLPHTYTARKIGNVTHSLASCIQNVMLNSVKLNTESPMSEHSTAHCFTAAQDGTFFNGSGYAALMKDGYKVGSDVTVSLTFRSTAPDGVLLGVSSAKVDAIGLELANGQAVFHVNNGAGRVSARSRPGWWLCDGRWHTMLAKKTKNALSLTVDGVTVLTDNPHPQSTSAETKDPVYIGGFPVGVKQNCLTSRTSFRGCMGNVRLIKGHMTDHLDFSTAFYLHGVSPHSCPATAA</sequence>
<dbReference type="InterPro" id="IPR050440">
    <property type="entry name" value="Laminin/Netrin_ECM"/>
</dbReference>
<feature type="coiled-coil region" evidence="15">
    <location>
        <begin position="1622"/>
        <end position="1649"/>
    </location>
</feature>
<feature type="disulfide bond" evidence="14">
    <location>
        <begin position="979"/>
        <end position="988"/>
    </location>
</feature>
<dbReference type="RefSeq" id="XP_028972099.2">
    <property type="nucleotide sequence ID" value="XM_029116266.2"/>
</dbReference>
<feature type="disulfide bond" evidence="14">
    <location>
        <begin position="893"/>
        <end position="907"/>
    </location>
</feature>
<feature type="disulfide bond" evidence="14">
    <location>
        <begin position="1127"/>
        <end position="1136"/>
    </location>
</feature>
<dbReference type="PANTHER" id="PTHR10574:SF409">
    <property type="entry name" value="LAMININ SUBUNIT ALPHA-1"/>
    <property type="match status" value="1"/>
</dbReference>
<feature type="domain" description="Laminin IV type A" evidence="20">
    <location>
        <begin position="533"/>
        <end position="716"/>
    </location>
</feature>
<evidence type="ECO:0000256" key="1">
    <source>
        <dbReference type="ARBA" id="ARBA00002418"/>
    </source>
</evidence>
<evidence type="ECO:0000259" key="21">
    <source>
        <dbReference type="PROSITE" id="PS51117"/>
    </source>
</evidence>
<protein>
    <submittedName>
        <fullName evidence="22">Laminin, alpha 1</fullName>
    </submittedName>
</protein>
<evidence type="ECO:0000256" key="5">
    <source>
        <dbReference type="ARBA" id="ARBA00022729"/>
    </source>
</evidence>
<feature type="domain" description="Laminin EGF-like" evidence="19">
    <location>
        <begin position="750"/>
        <end position="798"/>
    </location>
</feature>
<feature type="disulfide bond" evidence="14">
    <location>
        <begin position="1073"/>
        <end position="1082"/>
    </location>
</feature>
<dbReference type="GO" id="GO:0005102">
    <property type="term" value="F:signaling receptor binding"/>
    <property type="evidence" value="ECO:0007669"/>
    <property type="project" value="InterPro"/>
</dbReference>
<evidence type="ECO:0000256" key="12">
    <source>
        <dbReference type="ARBA" id="ARBA00023292"/>
    </source>
</evidence>
<keyword evidence="7" id="KW-0084">Basement membrane</keyword>
<dbReference type="Pfam" id="PF00055">
    <property type="entry name" value="Laminin_N"/>
    <property type="match status" value="1"/>
</dbReference>
<comment type="function">
    <text evidence="1">Binding to cells via a high affinity receptor, laminin is thought to mediate the attachment, migration and organization of cells into tissues during embryonic development by interacting with other extracellular matrix components.</text>
</comment>
<dbReference type="InterPro" id="IPR008211">
    <property type="entry name" value="Laminin_N"/>
</dbReference>
<dbReference type="GO" id="GO:0030155">
    <property type="term" value="P:regulation of cell adhesion"/>
    <property type="evidence" value="ECO:0007669"/>
    <property type="project" value="InterPro"/>
</dbReference>
<feature type="disulfide bond" evidence="14">
    <location>
        <begin position="768"/>
        <end position="777"/>
    </location>
</feature>
<evidence type="ECO:0000259" key="20">
    <source>
        <dbReference type="PROSITE" id="PS51115"/>
    </source>
</evidence>
<keyword evidence="10 14" id="KW-1015">Disulfide bond</keyword>
<feature type="domain" description="Laminin EGF-like" evidence="19">
    <location>
        <begin position="1098"/>
        <end position="1156"/>
    </location>
</feature>
<dbReference type="Gene3D" id="2.170.300.10">
    <property type="entry name" value="Tie2 ligand-binding domain superfamily"/>
    <property type="match status" value="2"/>
</dbReference>
<dbReference type="GO" id="GO:0009887">
    <property type="term" value="P:animal organ morphogenesis"/>
    <property type="evidence" value="ECO:0007669"/>
    <property type="project" value="TreeGrafter"/>
</dbReference>
<dbReference type="PANTHER" id="PTHR10574">
    <property type="entry name" value="NETRIN/LAMININ-RELATED"/>
    <property type="match status" value="1"/>
</dbReference>
<dbReference type="FunFam" id="2.10.25.10:FF:000082">
    <property type="entry name" value="Laminin subunit alpha 1"/>
    <property type="match status" value="2"/>
</dbReference>
<feature type="region of interest" description="Disordered" evidence="16">
    <location>
        <begin position="2698"/>
        <end position="2717"/>
    </location>
</feature>
<dbReference type="Pfam" id="PF00053">
    <property type="entry name" value="EGF_laminin"/>
    <property type="match status" value="13"/>
</dbReference>